<keyword evidence="1" id="KW-0472">Membrane</keyword>
<proteinExistence type="predicted"/>
<dbReference type="AlphaFoldDB" id="A0A5C6RNP1"/>
<dbReference type="RefSeq" id="WP_147167275.1">
    <property type="nucleotide sequence ID" value="NZ_VOOR01000017.1"/>
</dbReference>
<dbReference type="InterPro" id="IPR018551">
    <property type="entry name" value="DUF2007"/>
</dbReference>
<evidence type="ECO:0000313" key="4">
    <source>
        <dbReference type="Proteomes" id="UP000321580"/>
    </source>
</evidence>
<reference evidence="3 4" key="1">
    <citation type="submission" date="2019-08" db="EMBL/GenBank/DDBJ databases">
        <title>Genome of Phaeodactylibacter luteus.</title>
        <authorList>
            <person name="Bowman J.P."/>
        </authorList>
    </citation>
    <scope>NUCLEOTIDE SEQUENCE [LARGE SCALE GENOMIC DNA]</scope>
    <source>
        <strain evidence="3 4">KCTC 42180</strain>
    </source>
</reference>
<evidence type="ECO:0000313" key="3">
    <source>
        <dbReference type="EMBL" id="TXB63240.1"/>
    </source>
</evidence>
<dbReference type="Pfam" id="PF09413">
    <property type="entry name" value="DUF2007"/>
    <property type="match status" value="1"/>
</dbReference>
<keyword evidence="4" id="KW-1185">Reference proteome</keyword>
<evidence type="ECO:0000259" key="2">
    <source>
        <dbReference type="Pfam" id="PF09413"/>
    </source>
</evidence>
<keyword evidence="1" id="KW-0812">Transmembrane</keyword>
<accession>A0A5C6RNP1</accession>
<feature type="transmembrane region" description="Helical" evidence="1">
    <location>
        <begin position="110"/>
        <end position="127"/>
    </location>
</feature>
<organism evidence="3 4">
    <name type="scientific">Phaeodactylibacter luteus</name>
    <dbReference type="NCBI Taxonomy" id="1564516"/>
    <lineage>
        <taxon>Bacteria</taxon>
        <taxon>Pseudomonadati</taxon>
        <taxon>Bacteroidota</taxon>
        <taxon>Saprospiria</taxon>
        <taxon>Saprospirales</taxon>
        <taxon>Haliscomenobacteraceae</taxon>
        <taxon>Phaeodactylibacter</taxon>
    </lineage>
</organism>
<dbReference type="OrthoDB" id="8480302at2"/>
<keyword evidence="1" id="KW-1133">Transmembrane helix</keyword>
<dbReference type="Proteomes" id="UP000321580">
    <property type="component" value="Unassembled WGS sequence"/>
</dbReference>
<evidence type="ECO:0000256" key="1">
    <source>
        <dbReference type="SAM" id="Phobius"/>
    </source>
</evidence>
<sequence>MGSFAGEGQIVAARYFFLEPEARMYAAHLRQAGIPHYISNTNVMSALPLGGGGQIGLHVREADLAAAAQVFARIDHQKAASVEEDFREADYEDIAYQQALNSSSRRLPTWAWLLGVMMLLLLLRALLRSRGWVNTWWDFF</sequence>
<name>A0A5C6RNP1_9BACT</name>
<protein>
    <submittedName>
        <fullName evidence="3">DUF2007 domain-containing protein</fullName>
    </submittedName>
</protein>
<feature type="domain" description="DUF2007" evidence="2">
    <location>
        <begin position="20"/>
        <end position="73"/>
    </location>
</feature>
<gene>
    <name evidence="3" type="ORF">FRY97_09655</name>
</gene>
<comment type="caution">
    <text evidence="3">The sequence shown here is derived from an EMBL/GenBank/DDBJ whole genome shotgun (WGS) entry which is preliminary data.</text>
</comment>
<dbReference type="EMBL" id="VOOR01000017">
    <property type="protein sequence ID" value="TXB63240.1"/>
    <property type="molecule type" value="Genomic_DNA"/>
</dbReference>